<name>A0A1I4D9Z6_9PROT</name>
<keyword evidence="3" id="KW-1185">Reference proteome</keyword>
<keyword evidence="1" id="KW-1133">Transmembrane helix</keyword>
<feature type="transmembrane region" description="Helical" evidence="1">
    <location>
        <begin position="20"/>
        <end position="38"/>
    </location>
</feature>
<evidence type="ECO:0000313" key="3">
    <source>
        <dbReference type="Proteomes" id="UP000199473"/>
    </source>
</evidence>
<reference evidence="2 3" key="1">
    <citation type="submission" date="2016-10" db="EMBL/GenBank/DDBJ databases">
        <authorList>
            <person name="de Groot N.N."/>
        </authorList>
    </citation>
    <scope>NUCLEOTIDE SEQUENCE [LARGE SCALE GENOMIC DNA]</scope>
    <source>
        <strain evidence="2 3">DSM 19981</strain>
    </source>
</reference>
<protein>
    <submittedName>
        <fullName evidence="2">Uncharacterized protein</fullName>
    </submittedName>
</protein>
<organism evidence="2 3">
    <name type="scientific">Falsiroseomonas stagni DSM 19981</name>
    <dbReference type="NCBI Taxonomy" id="1123062"/>
    <lineage>
        <taxon>Bacteria</taxon>
        <taxon>Pseudomonadati</taxon>
        <taxon>Pseudomonadota</taxon>
        <taxon>Alphaproteobacteria</taxon>
        <taxon>Acetobacterales</taxon>
        <taxon>Roseomonadaceae</taxon>
        <taxon>Falsiroseomonas</taxon>
    </lineage>
</organism>
<sequence length="39" mass="3890">MRPPFPDPLALSSGAGARLALAGLVLAGLWGAVAWAMAL</sequence>
<gene>
    <name evidence="2" type="ORF">SAMN02745775_1106</name>
</gene>
<evidence type="ECO:0000256" key="1">
    <source>
        <dbReference type="SAM" id="Phobius"/>
    </source>
</evidence>
<dbReference type="Proteomes" id="UP000199473">
    <property type="component" value="Unassembled WGS sequence"/>
</dbReference>
<dbReference type="AlphaFoldDB" id="A0A1I4D9Z6"/>
<evidence type="ECO:0000313" key="2">
    <source>
        <dbReference type="EMBL" id="SFK89640.1"/>
    </source>
</evidence>
<accession>A0A1I4D9Z6</accession>
<keyword evidence="1" id="KW-0472">Membrane</keyword>
<dbReference type="STRING" id="1123062.SAMN02745775_1106"/>
<keyword evidence="1" id="KW-0812">Transmembrane</keyword>
<proteinExistence type="predicted"/>
<dbReference type="EMBL" id="FOSQ01000010">
    <property type="protein sequence ID" value="SFK89640.1"/>
    <property type="molecule type" value="Genomic_DNA"/>
</dbReference>